<dbReference type="InterPro" id="IPR036390">
    <property type="entry name" value="WH_DNA-bd_sf"/>
</dbReference>
<protein>
    <submittedName>
        <fullName evidence="5">GntR family transcriptional regulator</fullName>
    </submittedName>
</protein>
<dbReference type="CDD" id="cd07377">
    <property type="entry name" value="WHTH_GntR"/>
    <property type="match status" value="1"/>
</dbReference>
<comment type="caution">
    <text evidence="5">The sequence shown here is derived from an EMBL/GenBank/DDBJ whole genome shotgun (WGS) entry which is preliminary data.</text>
</comment>
<evidence type="ECO:0000256" key="2">
    <source>
        <dbReference type="ARBA" id="ARBA00023125"/>
    </source>
</evidence>
<dbReference type="PANTHER" id="PTHR38445:SF9">
    <property type="entry name" value="HTH-TYPE TRANSCRIPTIONAL REPRESSOR YTRA"/>
    <property type="match status" value="1"/>
</dbReference>
<dbReference type="PROSITE" id="PS50949">
    <property type="entry name" value="HTH_GNTR"/>
    <property type="match status" value="1"/>
</dbReference>
<keyword evidence="2" id="KW-0238">DNA-binding</keyword>
<dbReference type="GO" id="GO:0003677">
    <property type="term" value="F:DNA binding"/>
    <property type="evidence" value="ECO:0007669"/>
    <property type="project" value="UniProtKB-KW"/>
</dbReference>
<evidence type="ECO:0000259" key="4">
    <source>
        <dbReference type="PROSITE" id="PS50949"/>
    </source>
</evidence>
<dbReference type="SUPFAM" id="SSF46785">
    <property type="entry name" value="Winged helix' DNA-binding domain"/>
    <property type="match status" value="1"/>
</dbReference>
<dbReference type="AlphaFoldDB" id="A0A7C5DB86"/>
<accession>A0A7C5DB86</accession>
<sequence>MFKNNIPIYVQISDLIKKRIVRNEYMQVLPTVRELAMELNVNPNTVARAYRELERQGIIKTRVGSGTSVNSNKKENLKKELVMEAVENFLLALRELGLGSKTIKNLLEEVYDRDKESEKTISRD</sequence>
<dbReference type="Gene3D" id="1.10.10.10">
    <property type="entry name" value="Winged helix-like DNA-binding domain superfamily/Winged helix DNA-binding domain"/>
    <property type="match status" value="1"/>
</dbReference>
<keyword evidence="3" id="KW-0804">Transcription</keyword>
<reference evidence="5" key="1">
    <citation type="journal article" date="2020" name="mSystems">
        <title>Genome- and Community-Level Interaction Insights into Carbon Utilization and Element Cycling Functions of Hydrothermarchaeota in Hydrothermal Sediment.</title>
        <authorList>
            <person name="Zhou Z."/>
            <person name="Liu Y."/>
            <person name="Xu W."/>
            <person name="Pan J."/>
            <person name="Luo Z.H."/>
            <person name="Li M."/>
        </authorList>
    </citation>
    <scope>NUCLEOTIDE SEQUENCE [LARGE SCALE GENOMIC DNA]</scope>
    <source>
        <strain evidence="5">HyVt-74</strain>
    </source>
</reference>
<proteinExistence type="predicted"/>
<dbReference type="Proteomes" id="UP000886110">
    <property type="component" value="Unassembled WGS sequence"/>
</dbReference>
<dbReference type="EMBL" id="DRTB01000247">
    <property type="protein sequence ID" value="HHE05061.1"/>
    <property type="molecule type" value="Genomic_DNA"/>
</dbReference>
<gene>
    <name evidence="5" type="ORF">ENL19_03245</name>
</gene>
<dbReference type="PANTHER" id="PTHR38445">
    <property type="entry name" value="HTH-TYPE TRANSCRIPTIONAL REPRESSOR YTRA"/>
    <property type="match status" value="1"/>
</dbReference>
<keyword evidence="1" id="KW-0805">Transcription regulation</keyword>
<name>A0A7C5DB86_UNCW3</name>
<dbReference type="Pfam" id="PF00392">
    <property type="entry name" value="GntR"/>
    <property type="match status" value="1"/>
</dbReference>
<dbReference type="PRINTS" id="PR00035">
    <property type="entry name" value="HTHGNTR"/>
</dbReference>
<dbReference type="GO" id="GO:0003700">
    <property type="term" value="F:DNA-binding transcription factor activity"/>
    <property type="evidence" value="ECO:0007669"/>
    <property type="project" value="InterPro"/>
</dbReference>
<evidence type="ECO:0000313" key="5">
    <source>
        <dbReference type="EMBL" id="HHE05061.1"/>
    </source>
</evidence>
<organism evidence="5">
    <name type="scientific">candidate division WOR-3 bacterium</name>
    <dbReference type="NCBI Taxonomy" id="2052148"/>
    <lineage>
        <taxon>Bacteria</taxon>
        <taxon>Bacteria division WOR-3</taxon>
    </lineage>
</organism>
<dbReference type="InterPro" id="IPR000524">
    <property type="entry name" value="Tscrpt_reg_HTH_GntR"/>
</dbReference>
<evidence type="ECO:0000256" key="1">
    <source>
        <dbReference type="ARBA" id="ARBA00023015"/>
    </source>
</evidence>
<evidence type="ECO:0000256" key="3">
    <source>
        <dbReference type="ARBA" id="ARBA00023163"/>
    </source>
</evidence>
<dbReference type="InterPro" id="IPR036388">
    <property type="entry name" value="WH-like_DNA-bd_sf"/>
</dbReference>
<dbReference type="SMART" id="SM00345">
    <property type="entry name" value="HTH_GNTR"/>
    <property type="match status" value="1"/>
</dbReference>
<feature type="domain" description="HTH gntR-type" evidence="4">
    <location>
        <begin position="6"/>
        <end position="72"/>
    </location>
</feature>